<name>A0ABP0HRY4_9DINO</name>
<feature type="region of interest" description="Disordered" evidence="1">
    <location>
        <begin position="208"/>
        <end position="244"/>
    </location>
</feature>
<protein>
    <submittedName>
        <fullName evidence="2">Uncharacterized protein</fullName>
    </submittedName>
</protein>
<evidence type="ECO:0000313" key="2">
    <source>
        <dbReference type="EMBL" id="CAK8992980.1"/>
    </source>
</evidence>
<dbReference type="Proteomes" id="UP001642484">
    <property type="component" value="Unassembled WGS sequence"/>
</dbReference>
<feature type="region of interest" description="Disordered" evidence="1">
    <location>
        <begin position="517"/>
        <end position="540"/>
    </location>
</feature>
<feature type="compositionally biased region" description="Basic and acidic residues" evidence="1">
    <location>
        <begin position="235"/>
        <end position="244"/>
    </location>
</feature>
<feature type="region of interest" description="Disordered" evidence="1">
    <location>
        <begin position="155"/>
        <end position="194"/>
    </location>
</feature>
<evidence type="ECO:0000313" key="3">
    <source>
        <dbReference type="Proteomes" id="UP001642484"/>
    </source>
</evidence>
<reference evidence="2 3" key="1">
    <citation type="submission" date="2024-02" db="EMBL/GenBank/DDBJ databases">
        <authorList>
            <person name="Chen Y."/>
            <person name="Shah S."/>
            <person name="Dougan E. K."/>
            <person name="Thang M."/>
            <person name="Chan C."/>
        </authorList>
    </citation>
    <scope>NUCLEOTIDE SEQUENCE [LARGE SCALE GENOMIC DNA]</scope>
</reference>
<comment type="caution">
    <text evidence="2">The sequence shown here is derived from an EMBL/GenBank/DDBJ whole genome shotgun (WGS) entry which is preliminary data.</text>
</comment>
<organism evidence="2 3">
    <name type="scientific">Durusdinium trenchii</name>
    <dbReference type="NCBI Taxonomy" id="1381693"/>
    <lineage>
        <taxon>Eukaryota</taxon>
        <taxon>Sar</taxon>
        <taxon>Alveolata</taxon>
        <taxon>Dinophyceae</taxon>
        <taxon>Suessiales</taxon>
        <taxon>Symbiodiniaceae</taxon>
        <taxon>Durusdinium</taxon>
    </lineage>
</organism>
<proteinExistence type="predicted"/>
<evidence type="ECO:0000256" key="1">
    <source>
        <dbReference type="SAM" id="MobiDB-lite"/>
    </source>
</evidence>
<sequence>MEDNFSRALDDMSTRVKLPAEEIFEKGLPQVDPPEGRQAQLVERAKNVFGSDDIFVDTSTSLKRLYAKVGGAPRITPEHPIYSTKLKRFLTPAEFLSAQGLFKSCFKDSVWQQMVTVPKFGQDLAGNSFSSTVCQGAVLSSMAACPELWLKASGNLPGEKAKDHKRKLAPTEDHLEPPLQKARTGNSRQEGADPSQFLKRITKKRPAPEYDHFVQDHPRRKKDPKGRAKRKYKRKTDGVDGRKFSKGKKDTLSIWSKMQMLQFYDQEKEKGNRNAAKATSQKFPKGFYRCCLYKWKRDRAAQSWDLLITAAPTLTKKFKEIPNRLRQMMGHPLKFVTRSDGSQEATTTILPPELQEITAETVAERIALGEECDFHFVADVLEAGIDQWNSAVQRLKTRLSKPETLCQELQKQLVEMEGTGSTEPISQEGLNTMVEDLSTSLAPKLRKAAQRLCGKSGLGPEANSKPGKHLPASHPLLAKIREFVRAERDSLKVHERLVCNFDQVWSVQYMPQRATLQAKDGRQDPLRKAPHRGGIRSSSHGKLAARKNPWCRFCSPCQWGRCSLCTGRTVARASNSDYVELAGRPCFPSLCNHAW</sequence>
<feature type="compositionally biased region" description="Basic residues" evidence="1">
    <location>
        <begin position="218"/>
        <end position="234"/>
    </location>
</feature>
<accession>A0ABP0HRY4</accession>
<keyword evidence="3" id="KW-1185">Reference proteome</keyword>
<dbReference type="EMBL" id="CAXAMN010001170">
    <property type="protein sequence ID" value="CAK8992980.1"/>
    <property type="molecule type" value="Genomic_DNA"/>
</dbReference>
<feature type="compositionally biased region" description="Basic and acidic residues" evidence="1">
    <location>
        <begin position="208"/>
        <end position="217"/>
    </location>
</feature>
<gene>
    <name evidence="2" type="ORF">CCMP2556_LOCUS3074</name>
</gene>